<dbReference type="EMBL" id="CP032050">
    <property type="protein sequence ID" value="AYN68602.1"/>
    <property type="molecule type" value="Genomic_DNA"/>
</dbReference>
<evidence type="ECO:0000313" key="14">
    <source>
        <dbReference type="Proteomes" id="UP000276309"/>
    </source>
</evidence>
<accession>A0A3G2L8K5</accession>
<dbReference type="OrthoDB" id="9803597at2"/>
<evidence type="ECO:0000256" key="4">
    <source>
        <dbReference type="ARBA" id="ARBA00022475"/>
    </source>
</evidence>
<evidence type="ECO:0000256" key="1">
    <source>
        <dbReference type="ARBA" id="ARBA00004651"/>
    </source>
</evidence>
<feature type="transmembrane region" description="Helical" evidence="12">
    <location>
        <begin position="154"/>
        <end position="171"/>
    </location>
</feature>
<feature type="transmembrane region" description="Helical" evidence="12">
    <location>
        <begin position="430"/>
        <end position="447"/>
    </location>
</feature>
<feature type="transmembrane region" description="Helical" evidence="12">
    <location>
        <begin position="78"/>
        <end position="96"/>
    </location>
</feature>
<feature type="transmembrane region" description="Helical" evidence="12">
    <location>
        <begin position="6"/>
        <end position="28"/>
    </location>
</feature>
<keyword evidence="14" id="KW-1185">Reference proteome</keyword>
<dbReference type="PANTHER" id="PTHR42985:SF32">
    <property type="entry name" value="SODIUM IODIDE SYMPORTER"/>
    <property type="match status" value="1"/>
</dbReference>
<comment type="similarity">
    <text evidence="2 11">Belongs to the sodium:solute symporter (SSF) (TC 2.A.21) family.</text>
</comment>
<evidence type="ECO:0000313" key="13">
    <source>
        <dbReference type="EMBL" id="AYN68602.1"/>
    </source>
</evidence>
<dbReference type="GO" id="GO:0005886">
    <property type="term" value="C:plasma membrane"/>
    <property type="evidence" value="ECO:0007669"/>
    <property type="project" value="UniProtKB-SubCell"/>
</dbReference>
<proteinExistence type="inferred from homology"/>
<keyword evidence="8" id="KW-0406">Ion transport</keyword>
<dbReference type="InterPro" id="IPR051163">
    <property type="entry name" value="Sodium:Solute_Symporter_SSF"/>
</dbReference>
<dbReference type="InterPro" id="IPR001734">
    <property type="entry name" value="Na/solute_symporter"/>
</dbReference>
<dbReference type="InterPro" id="IPR038377">
    <property type="entry name" value="Na/Glc_symporter_sf"/>
</dbReference>
<dbReference type="PANTHER" id="PTHR42985">
    <property type="entry name" value="SODIUM-COUPLED MONOCARBOXYLATE TRANSPORTER"/>
    <property type="match status" value="1"/>
</dbReference>
<evidence type="ECO:0000256" key="3">
    <source>
        <dbReference type="ARBA" id="ARBA00022448"/>
    </source>
</evidence>
<feature type="transmembrane region" description="Helical" evidence="12">
    <location>
        <begin position="234"/>
        <end position="251"/>
    </location>
</feature>
<dbReference type="AlphaFoldDB" id="A0A3G2L8K5"/>
<keyword evidence="4" id="KW-1003">Cell membrane</keyword>
<evidence type="ECO:0000256" key="2">
    <source>
        <dbReference type="ARBA" id="ARBA00006434"/>
    </source>
</evidence>
<evidence type="ECO:0000256" key="8">
    <source>
        <dbReference type="ARBA" id="ARBA00023065"/>
    </source>
</evidence>
<evidence type="ECO:0000256" key="10">
    <source>
        <dbReference type="ARBA" id="ARBA00023201"/>
    </source>
</evidence>
<dbReference type="Pfam" id="PF00474">
    <property type="entry name" value="SSF"/>
    <property type="match status" value="1"/>
</dbReference>
<keyword evidence="5 12" id="KW-0812">Transmembrane</keyword>
<feature type="transmembrane region" description="Helical" evidence="12">
    <location>
        <begin position="40"/>
        <end position="66"/>
    </location>
</feature>
<keyword evidence="6 12" id="KW-1133">Transmembrane helix</keyword>
<feature type="transmembrane region" description="Helical" evidence="12">
    <location>
        <begin position="272"/>
        <end position="297"/>
    </location>
</feature>
<feature type="transmembrane region" description="Helical" evidence="12">
    <location>
        <begin position="467"/>
        <end position="487"/>
    </location>
</feature>
<reference evidence="13 14" key="1">
    <citation type="submission" date="2018-08" db="EMBL/GenBank/DDBJ databases">
        <title>The reduced genetic potential of extracellular carbohydrate catabolism in Euzebyella marina RN62, a Flavobacteriia bacterium isolated from the hadal water.</title>
        <authorList>
            <person name="Xue C."/>
        </authorList>
    </citation>
    <scope>NUCLEOTIDE SEQUENCE [LARGE SCALE GENOMIC DNA]</scope>
    <source>
        <strain evidence="13 14">RN62</strain>
    </source>
</reference>
<evidence type="ECO:0000256" key="5">
    <source>
        <dbReference type="ARBA" id="ARBA00022692"/>
    </source>
</evidence>
<dbReference type="KEGG" id="emar:D1013_15065"/>
<gene>
    <name evidence="13" type="ORF">D1013_15065</name>
</gene>
<evidence type="ECO:0000256" key="9">
    <source>
        <dbReference type="ARBA" id="ARBA00023136"/>
    </source>
</evidence>
<feature type="transmembrane region" description="Helical" evidence="12">
    <location>
        <begin position="403"/>
        <end position="423"/>
    </location>
</feature>
<evidence type="ECO:0000256" key="6">
    <source>
        <dbReference type="ARBA" id="ARBA00022989"/>
    </source>
</evidence>
<keyword evidence="10" id="KW-0739">Sodium transport</keyword>
<dbReference type="PROSITE" id="PS50283">
    <property type="entry name" value="NA_SOLUT_SYMP_3"/>
    <property type="match status" value="1"/>
</dbReference>
<dbReference type="GO" id="GO:0006814">
    <property type="term" value="P:sodium ion transport"/>
    <property type="evidence" value="ECO:0007669"/>
    <property type="project" value="UniProtKB-KW"/>
</dbReference>
<organism evidence="13 14">
    <name type="scientific">Euzebyella marina</name>
    <dbReference type="NCBI Taxonomy" id="1761453"/>
    <lineage>
        <taxon>Bacteria</taxon>
        <taxon>Pseudomonadati</taxon>
        <taxon>Bacteroidota</taxon>
        <taxon>Flavobacteriia</taxon>
        <taxon>Flavobacteriales</taxon>
        <taxon>Flavobacteriaceae</taxon>
        <taxon>Euzebyella</taxon>
    </lineage>
</organism>
<feature type="transmembrane region" description="Helical" evidence="12">
    <location>
        <begin position="178"/>
        <end position="199"/>
    </location>
</feature>
<keyword evidence="9 12" id="KW-0472">Membrane</keyword>
<protein>
    <submittedName>
        <fullName evidence="13">Sodium:solute symporter</fullName>
    </submittedName>
</protein>
<sequence>MNYQLGTVDTIILVIYGLIMVGMGIYFLRKTKTSEEFMVAGMGIPSWAAGIAVMSAYTSSISYIAVPGKAFDDNWHPLIFALTALPVAWFVTKYVIPHYRKHKIISVYKYLEEKIGDWGRVYASFSFVLFMVGRTAVILYLSSLLLTSFVDLDIRTIIVLIGVLTIAYTLMGGMEAVIWTDVLQSVIMIGGLLFSAYVLTTEVFSQPDYLIQKAFDDNKFSLGDSSFSFESRTIWVMIIYGVTENIRNLMADQNYTQKYSAVATEAKAKRSVWIAMFIYLPLTAIFLYIGTTMFAFYSGGGHLLDPSITKGDEVFPFFIATELPVGLKGLIIAAILAASMSTVDSALNSSATVLYLDYFKRYFKPNASEKASIGFLRWTTVVWGVLGVVFSLLLINAESALDIWWQISGIFGGGILGLFLLAIFNVRPKFWQGIASVLFSVLIIVWGTFFRDLPTSYKWLECSIDPIIIGAIATAGLIALALIFVGLNRLNHNSPKIETE</sequence>
<feature type="transmembrane region" description="Helical" evidence="12">
    <location>
        <begin position="121"/>
        <end position="142"/>
    </location>
</feature>
<name>A0A3G2L8K5_9FLAO</name>
<comment type="subcellular location">
    <subcellularLocation>
        <location evidence="1">Cell membrane</location>
        <topology evidence="1">Multi-pass membrane protein</topology>
    </subcellularLocation>
</comment>
<dbReference type="Gene3D" id="1.20.1730.10">
    <property type="entry name" value="Sodium/glucose cotransporter"/>
    <property type="match status" value="1"/>
</dbReference>
<dbReference type="NCBIfam" id="TIGR00813">
    <property type="entry name" value="sss"/>
    <property type="match status" value="1"/>
</dbReference>
<evidence type="ECO:0000256" key="11">
    <source>
        <dbReference type="RuleBase" id="RU362091"/>
    </source>
</evidence>
<dbReference type="Proteomes" id="UP000276309">
    <property type="component" value="Chromosome"/>
</dbReference>
<dbReference type="RefSeq" id="WP_121849615.1">
    <property type="nucleotide sequence ID" value="NZ_CP032050.1"/>
</dbReference>
<dbReference type="GO" id="GO:0015293">
    <property type="term" value="F:symporter activity"/>
    <property type="evidence" value="ECO:0007669"/>
    <property type="project" value="TreeGrafter"/>
</dbReference>
<keyword evidence="3" id="KW-0813">Transport</keyword>
<keyword evidence="7" id="KW-0915">Sodium</keyword>
<feature type="transmembrane region" description="Helical" evidence="12">
    <location>
        <begin position="375"/>
        <end position="397"/>
    </location>
</feature>
<evidence type="ECO:0000256" key="7">
    <source>
        <dbReference type="ARBA" id="ARBA00023053"/>
    </source>
</evidence>
<evidence type="ECO:0000256" key="12">
    <source>
        <dbReference type="SAM" id="Phobius"/>
    </source>
</evidence>